<dbReference type="GO" id="GO:0005975">
    <property type="term" value="P:carbohydrate metabolic process"/>
    <property type="evidence" value="ECO:0007669"/>
    <property type="project" value="InterPro"/>
</dbReference>
<dbReference type="Gene3D" id="3.30.310.50">
    <property type="entry name" value="Alpha-D-phosphohexomutase, C-terminal domain"/>
    <property type="match status" value="1"/>
</dbReference>
<evidence type="ECO:0000313" key="13">
    <source>
        <dbReference type="Proteomes" id="UP000507962"/>
    </source>
</evidence>
<dbReference type="EMBL" id="CAADHO010000002">
    <property type="protein sequence ID" value="VFQ43719.1"/>
    <property type="molecule type" value="Genomic_DNA"/>
</dbReference>
<evidence type="ECO:0000256" key="2">
    <source>
        <dbReference type="ARBA" id="ARBA00010231"/>
    </source>
</evidence>
<evidence type="ECO:0000256" key="5">
    <source>
        <dbReference type="ARBA" id="ARBA00022842"/>
    </source>
</evidence>
<dbReference type="InterPro" id="IPR005845">
    <property type="entry name" value="A-D-PHexomutase_a/b/a-II"/>
</dbReference>
<dbReference type="GO" id="GO:0000287">
    <property type="term" value="F:magnesium ion binding"/>
    <property type="evidence" value="ECO:0007669"/>
    <property type="project" value="InterPro"/>
</dbReference>
<dbReference type="InterPro" id="IPR005843">
    <property type="entry name" value="A-D-PHexomutase_C"/>
</dbReference>
<dbReference type="PANTHER" id="PTHR43771">
    <property type="entry name" value="PHOSPHOMANNOMUTASE"/>
    <property type="match status" value="1"/>
</dbReference>
<gene>
    <name evidence="12" type="ORF">MSL71_13600</name>
</gene>
<dbReference type="InterPro" id="IPR016066">
    <property type="entry name" value="A-D-PHexomutase_CS"/>
</dbReference>
<feature type="domain" description="Alpha-D-phosphohexomutase alpha/beta/alpha" evidence="9">
    <location>
        <begin position="5"/>
        <end position="134"/>
    </location>
</feature>
<feature type="domain" description="Alpha-D-phosphohexomutase alpha/beta/alpha" evidence="10">
    <location>
        <begin position="150"/>
        <end position="247"/>
    </location>
</feature>
<sequence>MNPTIFREYDIRGVAGEDFNEDDARRIGKAVGTYLKGKGKTRVAVGKDCRTTSDLYTEEVIKGLLSTGCDVTELGYCATPVLYFSIHHLGLEGGVMVTASHNPPEYNGFKLCCGTDSIHGKEILALRDLIDAEDFARGEGTRQTIDILTPYLKELSERVTLSRPLKVGVDAGNGSAGPIALPLLDRFDLEVHPLYCEMDGTFPNHEADPTVLANLSDLVALVREKKLDLGIGYDGDGDRIGVVDETGSIIYGDQLMVLFAREILGRKPGATFISEVKCSQVMYDDIRARGGNAIMWKTGHSLIKQKMKETKAELAGEMSGHIFFADRYFGYDDALYATLRLLEIVADQGKPLSSLLSDLPKTYTTPEIRRECPDEVKFSIAGKLKDRFVASHTVIDVDGARVLYDDGWGLVRASNTQPALVLRFEALSQERLGVIRSEIEGALEEIIAAG</sequence>
<dbReference type="InterPro" id="IPR005844">
    <property type="entry name" value="A-D-PHexomutase_a/b/a-I"/>
</dbReference>
<comment type="cofactor">
    <cofactor evidence="1">
        <name>Mg(2+)</name>
        <dbReference type="ChEBI" id="CHEBI:18420"/>
    </cofactor>
</comment>
<evidence type="ECO:0000313" key="12">
    <source>
        <dbReference type="EMBL" id="VFQ43719.1"/>
    </source>
</evidence>
<evidence type="ECO:0000259" key="11">
    <source>
        <dbReference type="Pfam" id="PF02880"/>
    </source>
</evidence>
<dbReference type="InterPro" id="IPR016055">
    <property type="entry name" value="A-D-PHexomutase_a/b/a-I/II/III"/>
</dbReference>
<dbReference type="Pfam" id="PF02880">
    <property type="entry name" value="PGM_PMM_III"/>
    <property type="match status" value="1"/>
</dbReference>
<reference evidence="12 13" key="1">
    <citation type="submission" date="2019-03" db="EMBL/GenBank/DDBJ databases">
        <authorList>
            <person name="Nijsse B."/>
        </authorList>
    </citation>
    <scope>NUCLEOTIDE SEQUENCE [LARGE SCALE GENOMIC DNA]</scope>
    <source>
        <strain evidence="12">Desulfoluna butyratoxydans MSL71</strain>
    </source>
</reference>
<keyword evidence="4 7" id="KW-0479">Metal-binding</keyword>
<evidence type="ECO:0000256" key="4">
    <source>
        <dbReference type="ARBA" id="ARBA00022723"/>
    </source>
</evidence>
<evidence type="ECO:0000256" key="3">
    <source>
        <dbReference type="ARBA" id="ARBA00022553"/>
    </source>
</evidence>
<evidence type="ECO:0000256" key="6">
    <source>
        <dbReference type="ARBA" id="ARBA00023235"/>
    </source>
</evidence>
<keyword evidence="5 7" id="KW-0460">Magnesium</keyword>
<dbReference type="CDD" id="cd03089">
    <property type="entry name" value="PMM_PGM"/>
    <property type="match status" value="1"/>
</dbReference>
<dbReference type="InterPro" id="IPR036900">
    <property type="entry name" value="A-D-PHexomutase_C_sf"/>
</dbReference>
<keyword evidence="3" id="KW-0597">Phosphoprotein</keyword>
<name>A0A4U8YKQ9_9BACT</name>
<dbReference type="PANTHER" id="PTHR43771:SF2">
    <property type="entry name" value="PHOSPHOMANNOMUTASE_PHOSPHOGLUCOMUTASE"/>
    <property type="match status" value="1"/>
</dbReference>
<dbReference type="Pfam" id="PF00408">
    <property type="entry name" value="PGM_PMM_IV"/>
    <property type="match status" value="1"/>
</dbReference>
<dbReference type="SUPFAM" id="SSF55957">
    <property type="entry name" value="Phosphoglucomutase, C-terminal domain"/>
    <property type="match status" value="1"/>
</dbReference>
<dbReference type="PROSITE" id="PS00710">
    <property type="entry name" value="PGM_PMM"/>
    <property type="match status" value="1"/>
</dbReference>
<feature type="domain" description="Alpha-D-phosphohexomutase C-terminal" evidence="8">
    <location>
        <begin position="368"/>
        <end position="439"/>
    </location>
</feature>
<evidence type="ECO:0000259" key="8">
    <source>
        <dbReference type="Pfam" id="PF00408"/>
    </source>
</evidence>
<dbReference type="InterPro" id="IPR005841">
    <property type="entry name" value="Alpha-D-phosphohexomutase_SF"/>
</dbReference>
<dbReference type="PRINTS" id="PR00509">
    <property type="entry name" value="PGMPMM"/>
</dbReference>
<proteinExistence type="inferred from homology"/>
<dbReference type="GO" id="GO:0016868">
    <property type="term" value="F:intramolecular phosphotransferase activity"/>
    <property type="evidence" value="ECO:0007669"/>
    <property type="project" value="InterPro"/>
</dbReference>
<evidence type="ECO:0000259" key="10">
    <source>
        <dbReference type="Pfam" id="PF02879"/>
    </source>
</evidence>
<keyword evidence="6" id="KW-0413">Isomerase</keyword>
<dbReference type="Pfam" id="PF02878">
    <property type="entry name" value="PGM_PMM_I"/>
    <property type="match status" value="1"/>
</dbReference>
<evidence type="ECO:0000256" key="1">
    <source>
        <dbReference type="ARBA" id="ARBA00001946"/>
    </source>
</evidence>
<feature type="domain" description="Alpha-D-phosphohexomutase alpha/beta/alpha" evidence="11">
    <location>
        <begin position="252"/>
        <end position="363"/>
    </location>
</feature>
<comment type="similarity">
    <text evidence="2 7">Belongs to the phosphohexose mutase family.</text>
</comment>
<keyword evidence="13" id="KW-1185">Reference proteome</keyword>
<evidence type="ECO:0000256" key="7">
    <source>
        <dbReference type="RuleBase" id="RU004326"/>
    </source>
</evidence>
<dbReference type="RefSeq" id="WP_180138081.1">
    <property type="nucleotide sequence ID" value="NZ_CAADHO010000002.1"/>
</dbReference>
<protein>
    <submittedName>
        <fullName evidence="12">Alpha-d-phosphohexomutase alpha/beta/alpha i/ii/iii</fullName>
    </submittedName>
</protein>
<dbReference type="AlphaFoldDB" id="A0A4U8YKQ9"/>
<dbReference type="SUPFAM" id="SSF53738">
    <property type="entry name" value="Phosphoglucomutase, first 3 domains"/>
    <property type="match status" value="3"/>
</dbReference>
<dbReference type="Pfam" id="PF02879">
    <property type="entry name" value="PGM_PMM_II"/>
    <property type="match status" value="1"/>
</dbReference>
<dbReference type="Proteomes" id="UP000507962">
    <property type="component" value="Unassembled WGS sequence"/>
</dbReference>
<dbReference type="Gene3D" id="3.40.120.10">
    <property type="entry name" value="Alpha-D-Glucose-1,6-Bisphosphate, subunit A, domain 3"/>
    <property type="match status" value="3"/>
</dbReference>
<dbReference type="InterPro" id="IPR005846">
    <property type="entry name" value="A-D-PHexomutase_a/b/a-III"/>
</dbReference>
<evidence type="ECO:0000259" key="9">
    <source>
        <dbReference type="Pfam" id="PF02878"/>
    </source>
</evidence>
<accession>A0A4U8YKQ9</accession>
<organism evidence="12 13">
    <name type="scientific">Desulfoluna butyratoxydans</name>
    <dbReference type="NCBI Taxonomy" id="231438"/>
    <lineage>
        <taxon>Bacteria</taxon>
        <taxon>Pseudomonadati</taxon>
        <taxon>Thermodesulfobacteriota</taxon>
        <taxon>Desulfobacteria</taxon>
        <taxon>Desulfobacterales</taxon>
        <taxon>Desulfolunaceae</taxon>
        <taxon>Desulfoluna</taxon>
    </lineage>
</organism>